<dbReference type="Gene3D" id="1.25.40.90">
    <property type="match status" value="1"/>
</dbReference>
<dbReference type="GO" id="GO:0032991">
    <property type="term" value="C:protein-containing complex"/>
    <property type="evidence" value="ECO:0007669"/>
    <property type="project" value="UniProtKB-ARBA"/>
</dbReference>
<feature type="region of interest" description="Disordered" evidence="6">
    <location>
        <begin position="563"/>
        <end position="593"/>
    </location>
</feature>
<evidence type="ECO:0000256" key="4">
    <source>
        <dbReference type="ARBA" id="ARBA00023242"/>
    </source>
</evidence>
<dbReference type="GO" id="GO:0003723">
    <property type="term" value="F:RNA binding"/>
    <property type="evidence" value="ECO:0007669"/>
    <property type="project" value="UniProtKB-UniRule"/>
</dbReference>
<evidence type="ECO:0000256" key="6">
    <source>
        <dbReference type="SAM" id="MobiDB-lite"/>
    </source>
</evidence>
<feature type="region of interest" description="Disordered" evidence="6">
    <location>
        <begin position="616"/>
        <end position="700"/>
    </location>
</feature>
<evidence type="ECO:0000313" key="9">
    <source>
        <dbReference type="EMBL" id="EEQ46128.1"/>
    </source>
</evidence>
<keyword evidence="3 5" id="KW-0694">RNA-binding</keyword>
<dbReference type="GO" id="GO:0010629">
    <property type="term" value="P:negative regulation of gene expression"/>
    <property type="evidence" value="ECO:0007669"/>
    <property type="project" value="UniProtKB-ARBA"/>
</dbReference>
<evidence type="ECO:0000259" key="8">
    <source>
        <dbReference type="PROSITE" id="PS51391"/>
    </source>
</evidence>
<dbReference type="SMART" id="SM00360">
    <property type="entry name" value="RRM"/>
    <property type="match status" value="1"/>
</dbReference>
<name>C4YQX5_CANAW</name>
<comment type="subcellular location">
    <subcellularLocation>
        <location evidence="1">Nucleus</location>
    </subcellularLocation>
</comment>
<evidence type="ECO:0000256" key="5">
    <source>
        <dbReference type="PROSITE-ProRule" id="PRU00176"/>
    </source>
</evidence>
<dbReference type="InterPro" id="IPR000504">
    <property type="entry name" value="RRM_dom"/>
</dbReference>
<dbReference type="SMART" id="SM00582">
    <property type="entry name" value="RPR"/>
    <property type="match status" value="1"/>
</dbReference>
<dbReference type="GO" id="GO:0031124">
    <property type="term" value="P:mRNA 3'-end processing"/>
    <property type="evidence" value="ECO:0007669"/>
    <property type="project" value="UniProtKB-ARBA"/>
</dbReference>
<evidence type="ECO:0000256" key="2">
    <source>
        <dbReference type="ARBA" id="ARBA00022553"/>
    </source>
</evidence>
<dbReference type="SUPFAM" id="SSF48464">
    <property type="entry name" value="ENTH/VHS domain"/>
    <property type="match status" value="1"/>
</dbReference>
<keyword evidence="4" id="KW-0539">Nucleus</keyword>
<dbReference type="Proteomes" id="UP000001429">
    <property type="component" value="Chromosome 5"/>
</dbReference>
<evidence type="ECO:0000256" key="1">
    <source>
        <dbReference type="ARBA" id="ARBA00004123"/>
    </source>
</evidence>
<feature type="compositionally biased region" description="Polar residues" evidence="6">
    <location>
        <begin position="564"/>
        <end position="584"/>
    </location>
</feature>
<feature type="compositionally biased region" description="Polar residues" evidence="6">
    <location>
        <begin position="351"/>
        <end position="365"/>
    </location>
</feature>
<feature type="compositionally biased region" description="Low complexity" evidence="6">
    <location>
        <begin position="252"/>
        <end position="279"/>
    </location>
</feature>
<feature type="compositionally biased region" description="Polar residues" evidence="6">
    <location>
        <begin position="616"/>
        <end position="634"/>
    </location>
</feature>
<evidence type="ECO:0008006" key="11">
    <source>
        <dbReference type="Google" id="ProtNLM"/>
    </source>
</evidence>
<gene>
    <name evidence="9" type="ORF">CAWG_04472</name>
</gene>
<dbReference type="Pfam" id="PF00076">
    <property type="entry name" value="RRM_1"/>
    <property type="match status" value="1"/>
</dbReference>
<proteinExistence type="predicted"/>
<dbReference type="Gene3D" id="3.30.70.330">
    <property type="match status" value="1"/>
</dbReference>
<dbReference type="CDD" id="cd16984">
    <property type="entry name" value="CID_Nrd1_like"/>
    <property type="match status" value="1"/>
</dbReference>
<dbReference type="GO" id="GO:0031126">
    <property type="term" value="P:sno(s)RNA 3'-end processing"/>
    <property type="evidence" value="ECO:0007669"/>
    <property type="project" value="UniProtKB-ARBA"/>
</dbReference>
<dbReference type="PaxDb" id="5476-C4YQX5"/>
<dbReference type="GO" id="GO:0005634">
    <property type="term" value="C:nucleus"/>
    <property type="evidence" value="ECO:0007669"/>
    <property type="project" value="UniProtKB-SubCell"/>
</dbReference>
<dbReference type="InterPro" id="IPR048892">
    <property type="entry name" value="Nrd1_Seb1_dom2"/>
</dbReference>
<feature type="compositionally biased region" description="Low complexity" evidence="6">
    <location>
        <begin position="651"/>
        <end position="661"/>
    </location>
</feature>
<dbReference type="InterPro" id="IPR035979">
    <property type="entry name" value="RBD_domain_sf"/>
</dbReference>
<feature type="compositionally biased region" description="Low complexity" evidence="6">
    <location>
        <begin position="196"/>
        <end position="244"/>
    </location>
</feature>
<dbReference type="GO" id="GO:0006369">
    <property type="term" value="P:termination of RNA polymerase II transcription"/>
    <property type="evidence" value="ECO:0007669"/>
    <property type="project" value="UniProtKB-ARBA"/>
</dbReference>
<dbReference type="Pfam" id="PF04818">
    <property type="entry name" value="CID"/>
    <property type="match status" value="1"/>
</dbReference>
<organism evidence="9 10">
    <name type="scientific">Candida albicans (strain WO-1)</name>
    <name type="common">Yeast</name>
    <dbReference type="NCBI Taxonomy" id="294748"/>
    <lineage>
        <taxon>Eukaryota</taxon>
        <taxon>Fungi</taxon>
        <taxon>Dikarya</taxon>
        <taxon>Ascomycota</taxon>
        <taxon>Saccharomycotina</taxon>
        <taxon>Pichiomycetes</taxon>
        <taxon>Debaryomycetaceae</taxon>
        <taxon>Candida/Lodderomyces clade</taxon>
        <taxon>Candida</taxon>
    </lineage>
</organism>
<evidence type="ECO:0000313" key="10">
    <source>
        <dbReference type="Proteomes" id="UP000001429"/>
    </source>
</evidence>
<feature type="domain" description="RRM" evidence="7">
    <location>
        <begin position="436"/>
        <end position="506"/>
    </location>
</feature>
<dbReference type="HOGENOM" id="CLU_016577_1_0_1"/>
<keyword evidence="2" id="KW-0597">Phosphoprotein</keyword>
<reference evidence="9 10" key="1">
    <citation type="journal article" date="2009" name="Nature">
        <title>Evolution of pathogenicity and sexual reproduction in eight Candida genomes.</title>
        <authorList>
            <person name="Butler G."/>
            <person name="Rasmussen M.D."/>
            <person name="Lin M.F."/>
            <person name="Santos M.A."/>
            <person name="Sakthikumar S."/>
            <person name="Munro C.A."/>
            <person name="Rheinbay E."/>
            <person name="Grabherr M."/>
            <person name="Forche A."/>
            <person name="Reedy J.L."/>
            <person name="Agrafioti I."/>
            <person name="Arnaud M.B."/>
            <person name="Bates S."/>
            <person name="Brown A.J."/>
            <person name="Brunke S."/>
            <person name="Costanzo M.C."/>
            <person name="Fitzpatrick D.A."/>
            <person name="de Groot P.W."/>
            <person name="Harris D."/>
            <person name="Hoyer L.L."/>
            <person name="Hube B."/>
            <person name="Klis F.M."/>
            <person name="Kodira C."/>
            <person name="Lennard N."/>
            <person name="Logue M.E."/>
            <person name="Martin R."/>
            <person name="Neiman A.M."/>
            <person name="Nikolaou E."/>
            <person name="Quail M.A."/>
            <person name="Quinn J."/>
            <person name="Santos M.C."/>
            <person name="Schmitzberger F.F."/>
            <person name="Sherlock G."/>
            <person name="Shah P."/>
            <person name="Silverstein K.A."/>
            <person name="Skrzypek M.S."/>
            <person name="Soll D."/>
            <person name="Staggs R."/>
            <person name="Stansfield I."/>
            <person name="Stumpf M.P."/>
            <person name="Sudbery P.E."/>
            <person name="Srikantha T."/>
            <person name="Zeng Q."/>
            <person name="Berman J."/>
            <person name="Berriman M."/>
            <person name="Heitman J."/>
            <person name="Gow N.A."/>
            <person name="Lorenz M.C."/>
            <person name="Birren B.W."/>
            <person name="Kellis M."/>
            <person name="Cuomo C.A."/>
        </authorList>
    </citation>
    <scope>NUCLEOTIDE SEQUENCE [LARGE SCALE GENOMIC DNA]</scope>
    <source>
        <strain evidence="9 10">WO-1</strain>
    </source>
</reference>
<dbReference type="AlphaFoldDB" id="C4YQX5"/>
<accession>C4YQX5</accession>
<dbReference type="OrthoDB" id="79367at2759"/>
<evidence type="ECO:0000259" key="7">
    <source>
        <dbReference type="PROSITE" id="PS50102"/>
    </source>
</evidence>
<sequence length="700" mass="75677">MSLSGMEEFETVLKEISTLPAPGVSGTRIKRLTDIAVKEMNAENEPKLISILYSQCKANSSTNKLGTLYVVDSIVRKFIEEANKKNEALVPSAPEGTYASAVFKINELVESLVDDAMELSINPSINIKIGKLIDIWARSETFSPEVIQNIRNKHFKSTTPPGSPPKASIALVKPDATEGTKESSSILSALASLAKASGSNNETPPSSQSSSTNNNSNNNSNSNSNNNNNNSSNSNSNSNESGSNATNILSQLSALGGNSSNTGSASSQPPSQQQYSSYPQGGGQAGNDDLLNMLQQMQGGGTPTGASSASPVVGSNEARGGPTAEFDRRRGRDNEYGSQYGRRNRSRSPKRGSNTWVRSPPSSSVQALQQNMQNLRQQKQVNHGYPQNTNGQVDQGFVPPNAMGGELNLPGTPHYRPRTVQFDSTIPQGTVKVLSRTLFLGGVPRNMDERSLAQVLRPYAEIQSVILNSEKKHAFVKVYSRREAEQVITSFNKDGALPLRTRWGVGFGPRDCCNYQHGISIIPIQRLTEADKNWIVHAQWGGTGGQPISSGMVVDEPDIEIGSGLSSKAMSKKMPTNSARNGPKSNRPGEPDEEYVKTTLIPQGDIQMTHGAQPQFNTYSQSSVNPLQGLFGNNPQQQQQQPPPPPPQQQQPPMQFPAGFPQMPPQQPGQPGMNNNEAMAMLAAMMQTMQQQQQQQHPPQ</sequence>
<dbReference type="OMA" id="GIVQTCI"/>
<dbReference type="FunFam" id="3.30.70.330:FF:000397">
    <property type="entry name" value="RNA binding protein Nrd1"/>
    <property type="match status" value="1"/>
</dbReference>
<dbReference type="SUPFAM" id="SSF54928">
    <property type="entry name" value="RNA-binding domain, RBD"/>
    <property type="match status" value="1"/>
</dbReference>
<dbReference type="InterPro" id="IPR008942">
    <property type="entry name" value="ENTH_VHS"/>
</dbReference>
<feature type="region of interest" description="Disordered" evidence="6">
    <location>
        <begin position="196"/>
        <end position="368"/>
    </location>
</feature>
<dbReference type="PROSITE" id="PS50102">
    <property type="entry name" value="RRM"/>
    <property type="match status" value="1"/>
</dbReference>
<dbReference type="Pfam" id="PF21380">
    <property type="entry name" value="Nrd1-Seb1_dom2"/>
    <property type="match status" value="1"/>
</dbReference>
<feature type="compositionally biased region" description="Pro residues" evidence="6">
    <location>
        <begin position="641"/>
        <end position="650"/>
    </location>
</feature>
<dbReference type="PROSITE" id="PS51391">
    <property type="entry name" value="CID"/>
    <property type="match status" value="1"/>
</dbReference>
<feature type="compositionally biased region" description="Basic and acidic residues" evidence="6">
    <location>
        <begin position="325"/>
        <end position="335"/>
    </location>
</feature>
<dbReference type="InterPro" id="IPR012677">
    <property type="entry name" value="Nucleotide-bd_a/b_plait_sf"/>
</dbReference>
<dbReference type="EMBL" id="CM000311">
    <property type="protein sequence ID" value="EEQ46128.1"/>
    <property type="molecule type" value="Genomic_DNA"/>
</dbReference>
<feature type="domain" description="CID" evidence="8">
    <location>
        <begin position="1"/>
        <end position="158"/>
    </location>
</feature>
<evidence type="ECO:0000256" key="3">
    <source>
        <dbReference type="ARBA" id="ARBA00022884"/>
    </source>
</evidence>
<dbReference type="VEuPathDB" id="FungiDB:CAWG_04472"/>
<protein>
    <recommendedName>
        <fullName evidence="11">Protein NRD1</fullName>
    </recommendedName>
</protein>
<keyword evidence="10" id="KW-1185">Reference proteome</keyword>
<dbReference type="InterPro" id="IPR006569">
    <property type="entry name" value="CID_dom"/>
</dbReference>
<feature type="compositionally biased region" description="Low complexity" evidence="6">
    <location>
        <begin position="678"/>
        <end position="700"/>
    </location>
</feature>